<sequence length="371" mass="42894">MVQWKLSTLDHLMISGFGRPFPRHGLQLLFWFANQCVTCEPINFVVVMKLVSDCQPERGVFGFHRFDNIEELLPLLNRHRRCNSKSQVAYFVVGNLNTETYPASANLPTYVRENYGLDGNSGNHNMDRIIISYQMRTRVVETVYVTEHDRAAFGRFSPDRTYEISSELIQTLQSPQLDLTNFLTKTGYYGHIQVVQDIEDYQEPSAQQMFNIVRTYSGSTARAELNDDLQFFLEAFNQQLNINIVPFSNDQQVHSIVNINPHNSGPVANYSEVQHKYRRPKANKRQRALRQSYWVSGWKQPYKGFDEEAKKRNGGVGVSFVKILLGIGALCLAAKCFSWLTSWWKVDLNENILKGRIPSYQHTHIMLDYVY</sequence>
<evidence type="ECO:0000313" key="1">
    <source>
        <dbReference type="EMBL" id="GLD61131.1"/>
    </source>
</evidence>
<dbReference type="PANTHER" id="PTHR38706:SF2">
    <property type="match status" value="1"/>
</dbReference>
<organism evidence="1 2">
    <name type="scientific">Lates japonicus</name>
    <name type="common">Japanese lates</name>
    <dbReference type="NCBI Taxonomy" id="270547"/>
    <lineage>
        <taxon>Eukaryota</taxon>
        <taxon>Metazoa</taxon>
        <taxon>Chordata</taxon>
        <taxon>Craniata</taxon>
        <taxon>Vertebrata</taxon>
        <taxon>Euteleostomi</taxon>
        <taxon>Actinopterygii</taxon>
        <taxon>Neopterygii</taxon>
        <taxon>Teleostei</taxon>
        <taxon>Neoteleostei</taxon>
        <taxon>Acanthomorphata</taxon>
        <taxon>Carangaria</taxon>
        <taxon>Carangaria incertae sedis</taxon>
        <taxon>Centropomidae</taxon>
        <taxon>Lates</taxon>
    </lineage>
</organism>
<accession>A0AAD3MWX8</accession>
<dbReference type="EMBL" id="BRZM01000043">
    <property type="protein sequence ID" value="GLD61131.1"/>
    <property type="molecule type" value="Genomic_DNA"/>
</dbReference>
<proteinExistence type="predicted"/>
<gene>
    <name evidence="1" type="ORF">AKAME5_001297800</name>
</gene>
<name>A0AAD3MWX8_LATJO</name>
<dbReference type="PANTHER" id="PTHR38706">
    <property type="entry name" value="SI:CH211-198C19.1-RELATED"/>
    <property type="match status" value="1"/>
</dbReference>
<dbReference type="AlphaFoldDB" id="A0AAD3MWX8"/>
<comment type="caution">
    <text evidence="1">The sequence shown here is derived from an EMBL/GenBank/DDBJ whole genome shotgun (WGS) entry which is preliminary data.</text>
</comment>
<keyword evidence="2" id="KW-1185">Reference proteome</keyword>
<reference evidence="1" key="1">
    <citation type="submission" date="2022-08" db="EMBL/GenBank/DDBJ databases">
        <title>Genome sequencing of akame (Lates japonicus).</title>
        <authorList>
            <person name="Hashiguchi Y."/>
            <person name="Takahashi H."/>
        </authorList>
    </citation>
    <scope>NUCLEOTIDE SEQUENCE</scope>
    <source>
        <strain evidence="1">Kochi</strain>
    </source>
</reference>
<evidence type="ECO:0000313" key="2">
    <source>
        <dbReference type="Proteomes" id="UP001279410"/>
    </source>
</evidence>
<protein>
    <submittedName>
        <fullName evidence="1">Uncharacterized protein</fullName>
    </submittedName>
</protein>
<dbReference type="Proteomes" id="UP001279410">
    <property type="component" value="Unassembled WGS sequence"/>
</dbReference>